<comment type="caution">
    <text evidence="2">The sequence shown here is derived from an EMBL/GenBank/DDBJ whole genome shotgun (WGS) entry which is preliminary data.</text>
</comment>
<keyword evidence="3" id="KW-1185">Reference proteome</keyword>
<dbReference type="RefSeq" id="WP_182843575.1">
    <property type="nucleotide sequence ID" value="NZ_BAAALP010000009.1"/>
</dbReference>
<gene>
    <name evidence="2" type="ORF">HNR61_002847</name>
</gene>
<feature type="region of interest" description="Disordered" evidence="1">
    <location>
        <begin position="46"/>
        <end position="75"/>
    </location>
</feature>
<name>A0A7W3LN73_ACTNM</name>
<organism evidence="2 3">
    <name type="scientific">Actinomadura namibiensis</name>
    <dbReference type="NCBI Taxonomy" id="182080"/>
    <lineage>
        <taxon>Bacteria</taxon>
        <taxon>Bacillati</taxon>
        <taxon>Actinomycetota</taxon>
        <taxon>Actinomycetes</taxon>
        <taxon>Streptosporangiales</taxon>
        <taxon>Thermomonosporaceae</taxon>
        <taxon>Actinomadura</taxon>
    </lineage>
</organism>
<proteinExistence type="predicted"/>
<evidence type="ECO:0000256" key="1">
    <source>
        <dbReference type="SAM" id="MobiDB-lite"/>
    </source>
</evidence>
<dbReference type="Proteomes" id="UP000572680">
    <property type="component" value="Unassembled WGS sequence"/>
</dbReference>
<sequence length="99" mass="10670">MPSVLVSTPLRTARAFISPDHAAADPATLPTADGDQRPLGYAYSTPLSKRPGPDPQAGAYDQETQTWLGPDGKPIEAGYSSWTRTGIYNDDRYLDDICA</sequence>
<evidence type="ECO:0000313" key="3">
    <source>
        <dbReference type="Proteomes" id="UP000572680"/>
    </source>
</evidence>
<reference evidence="2 3" key="1">
    <citation type="submission" date="2020-08" db="EMBL/GenBank/DDBJ databases">
        <title>Genomic Encyclopedia of Type Strains, Phase IV (KMG-IV): sequencing the most valuable type-strain genomes for metagenomic binning, comparative biology and taxonomic classification.</title>
        <authorList>
            <person name="Goeker M."/>
        </authorList>
    </citation>
    <scope>NUCLEOTIDE SEQUENCE [LARGE SCALE GENOMIC DNA]</scope>
    <source>
        <strain evidence="2 3">DSM 44197</strain>
    </source>
</reference>
<protein>
    <submittedName>
        <fullName evidence="2">Uncharacterized protein</fullName>
    </submittedName>
</protein>
<accession>A0A7W3LN73</accession>
<evidence type="ECO:0000313" key="2">
    <source>
        <dbReference type="EMBL" id="MBA8951216.1"/>
    </source>
</evidence>
<dbReference type="AlphaFoldDB" id="A0A7W3LN73"/>
<dbReference type="EMBL" id="JACJIA010000003">
    <property type="protein sequence ID" value="MBA8951216.1"/>
    <property type="molecule type" value="Genomic_DNA"/>
</dbReference>